<dbReference type="CDD" id="cd04301">
    <property type="entry name" value="NAT_SF"/>
    <property type="match status" value="1"/>
</dbReference>
<dbReference type="InterPro" id="IPR052523">
    <property type="entry name" value="Trichothecene_AcTrans"/>
</dbReference>
<dbReference type="InterPro" id="IPR016181">
    <property type="entry name" value="Acyl_CoA_acyltransferase"/>
</dbReference>
<gene>
    <name evidence="2" type="ORF">D0865_13060</name>
</gene>
<dbReference type="InterPro" id="IPR000182">
    <property type="entry name" value="GNAT_dom"/>
</dbReference>
<sequence length="309" mass="33878">MESVAAAATSAHPMEPPMNIATATHAKDMSPTHAPSNPSKHAEIPMFDRVDSAMGLVGNGTIPPTPATAAAAATATSTTPLQNNNTGVRILQLHEWKPASLSLASAFASDPSSLYFLNTPDTVHWTASQKWSVHLHMMEYITYAHLLNGLVLSAGPNYASIALWLPPGKTTDSYLTILRSGLWRLKYQLSPEGQKRFFSEFLPLLHTTKTHVLGPEGDRESYYLVYLGTRPSGRGKGYARQVVEYVTARADREGRKCYLESSHVGNRAMYRKWGFEVREKVFLQRGGELVGLEIMVREPVVGVVGQGRG</sequence>
<name>A0A3M7BFJ3_HORWE</name>
<dbReference type="PROSITE" id="PS51186">
    <property type="entry name" value="GNAT"/>
    <property type="match status" value="1"/>
</dbReference>
<accession>A0A3M7BFJ3</accession>
<dbReference type="Gene3D" id="3.40.630.30">
    <property type="match status" value="1"/>
</dbReference>
<dbReference type="PANTHER" id="PTHR42791:SF1">
    <property type="entry name" value="N-ACETYLTRANSFERASE DOMAIN-CONTAINING PROTEIN"/>
    <property type="match status" value="1"/>
</dbReference>
<evidence type="ECO:0000313" key="2">
    <source>
        <dbReference type="EMBL" id="RMY38559.1"/>
    </source>
</evidence>
<dbReference type="SUPFAM" id="SSF55729">
    <property type="entry name" value="Acyl-CoA N-acyltransferases (Nat)"/>
    <property type="match status" value="1"/>
</dbReference>
<dbReference type="VEuPathDB" id="FungiDB:BTJ68_12416"/>
<dbReference type="Pfam" id="PF13508">
    <property type="entry name" value="Acetyltransf_7"/>
    <property type="match status" value="1"/>
</dbReference>
<feature type="domain" description="N-acetyltransferase" evidence="1">
    <location>
        <begin position="169"/>
        <end position="297"/>
    </location>
</feature>
<dbReference type="OrthoDB" id="410198at2759"/>
<proteinExistence type="predicted"/>
<dbReference type="PANTHER" id="PTHR42791">
    <property type="entry name" value="GNAT FAMILY ACETYLTRANSFERASE"/>
    <property type="match status" value="1"/>
</dbReference>
<evidence type="ECO:0000313" key="3">
    <source>
        <dbReference type="Proteomes" id="UP000270230"/>
    </source>
</evidence>
<dbReference type="GO" id="GO:0016747">
    <property type="term" value="F:acyltransferase activity, transferring groups other than amino-acyl groups"/>
    <property type="evidence" value="ECO:0007669"/>
    <property type="project" value="InterPro"/>
</dbReference>
<evidence type="ECO:0000259" key="1">
    <source>
        <dbReference type="PROSITE" id="PS51186"/>
    </source>
</evidence>
<dbReference type="EMBL" id="QWIN01001620">
    <property type="protein sequence ID" value="RMY38559.1"/>
    <property type="molecule type" value="Genomic_DNA"/>
</dbReference>
<organism evidence="2 3">
    <name type="scientific">Hortaea werneckii</name>
    <name type="common">Black yeast</name>
    <name type="synonym">Cladosporium werneckii</name>
    <dbReference type="NCBI Taxonomy" id="91943"/>
    <lineage>
        <taxon>Eukaryota</taxon>
        <taxon>Fungi</taxon>
        <taxon>Dikarya</taxon>
        <taxon>Ascomycota</taxon>
        <taxon>Pezizomycotina</taxon>
        <taxon>Dothideomycetes</taxon>
        <taxon>Dothideomycetidae</taxon>
        <taxon>Mycosphaerellales</taxon>
        <taxon>Teratosphaeriaceae</taxon>
        <taxon>Hortaea</taxon>
    </lineage>
</organism>
<protein>
    <recommendedName>
        <fullName evidence="1">N-acetyltransferase domain-containing protein</fullName>
    </recommendedName>
</protein>
<comment type="caution">
    <text evidence="2">The sequence shown here is derived from an EMBL/GenBank/DDBJ whole genome shotgun (WGS) entry which is preliminary data.</text>
</comment>
<reference evidence="2 3" key="1">
    <citation type="journal article" date="2018" name="BMC Genomics">
        <title>Genomic evidence for intraspecific hybridization in a clonal and extremely halotolerant yeast.</title>
        <authorList>
            <person name="Gostincar C."/>
            <person name="Stajich J.E."/>
            <person name="Zupancic J."/>
            <person name="Zalar P."/>
            <person name="Gunde-Cimerman N."/>
        </authorList>
    </citation>
    <scope>NUCLEOTIDE SEQUENCE [LARGE SCALE GENOMIC DNA]</scope>
    <source>
        <strain evidence="2 3">EXF-151</strain>
    </source>
</reference>
<dbReference type="AlphaFoldDB" id="A0A3M7BFJ3"/>
<dbReference type="Proteomes" id="UP000270230">
    <property type="component" value="Unassembled WGS sequence"/>
</dbReference>